<dbReference type="GO" id="GO:0006857">
    <property type="term" value="P:oligopeptide transport"/>
    <property type="evidence" value="ECO:0007669"/>
    <property type="project" value="InterPro"/>
</dbReference>
<feature type="transmembrane region" description="Helical" evidence="7">
    <location>
        <begin position="257"/>
        <end position="273"/>
    </location>
</feature>
<protein>
    <submittedName>
        <fullName evidence="8">MFS transporter</fullName>
    </submittedName>
</protein>
<comment type="caution">
    <text evidence="8">The sequence shown here is derived from an EMBL/GenBank/DDBJ whole genome shotgun (WGS) entry which is preliminary data.</text>
</comment>
<feature type="transmembrane region" description="Helical" evidence="7">
    <location>
        <begin position="334"/>
        <end position="359"/>
    </location>
</feature>
<reference evidence="8 9" key="1">
    <citation type="submission" date="2019-03" db="EMBL/GenBank/DDBJ databases">
        <title>The complete genome sequence of Neokomagataea sp. Jb2 NBRC113641.</title>
        <authorList>
            <person name="Chua K.-O."/>
            <person name="Chan K.-G."/>
            <person name="See-Too W.-S."/>
        </authorList>
    </citation>
    <scope>NUCLEOTIDE SEQUENCE [LARGE SCALE GENOMIC DNA]</scope>
    <source>
        <strain evidence="8 9">Jb2</strain>
    </source>
</reference>
<feature type="transmembrane region" description="Helical" evidence="7">
    <location>
        <begin position="29"/>
        <end position="54"/>
    </location>
</feature>
<dbReference type="Proteomes" id="UP000315037">
    <property type="component" value="Unassembled WGS sequence"/>
</dbReference>
<feature type="transmembrane region" description="Helical" evidence="7">
    <location>
        <begin position="122"/>
        <end position="151"/>
    </location>
</feature>
<feature type="transmembrane region" description="Helical" evidence="7">
    <location>
        <begin position="293"/>
        <end position="322"/>
    </location>
</feature>
<feature type="transmembrane region" description="Helical" evidence="7">
    <location>
        <begin position="371"/>
        <end position="392"/>
    </location>
</feature>
<dbReference type="PANTHER" id="PTHR23517">
    <property type="entry name" value="RESISTANCE PROTEIN MDTM, PUTATIVE-RELATED-RELATED"/>
    <property type="match status" value="1"/>
</dbReference>
<dbReference type="PROSITE" id="PS01022">
    <property type="entry name" value="PTR2_1"/>
    <property type="match status" value="1"/>
</dbReference>
<evidence type="ECO:0000256" key="2">
    <source>
        <dbReference type="ARBA" id="ARBA00022448"/>
    </source>
</evidence>
<evidence type="ECO:0000256" key="7">
    <source>
        <dbReference type="SAM" id="Phobius"/>
    </source>
</evidence>
<dbReference type="InterPro" id="IPR011701">
    <property type="entry name" value="MFS"/>
</dbReference>
<feature type="transmembrane region" description="Helical" evidence="7">
    <location>
        <begin position="404"/>
        <end position="426"/>
    </location>
</feature>
<dbReference type="PANTHER" id="PTHR23517:SF15">
    <property type="entry name" value="PROTON-DEPENDENT OLIGOPEPTIDE FAMILY TRANSPORT PROTEIN"/>
    <property type="match status" value="1"/>
</dbReference>
<keyword evidence="5 7" id="KW-1133">Transmembrane helix</keyword>
<evidence type="ECO:0000256" key="5">
    <source>
        <dbReference type="ARBA" id="ARBA00022989"/>
    </source>
</evidence>
<comment type="subcellular location">
    <subcellularLocation>
        <location evidence="1">Cell membrane</location>
        <topology evidence="1">Multi-pass membrane protein</topology>
    </subcellularLocation>
</comment>
<keyword evidence="3" id="KW-1003">Cell membrane</keyword>
<dbReference type="Gene3D" id="1.20.1250.20">
    <property type="entry name" value="MFS general substrate transporter like domains"/>
    <property type="match status" value="2"/>
</dbReference>
<dbReference type="GO" id="GO:0022857">
    <property type="term" value="F:transmembrane transporter activity"/>
    <property type="evidence" value="ECO:0007669"/>
    <property type="project" value="InterPro"/>
</dbReference>
<dbReference type="InterPro" id="IPR036259">
    <property type="entry name" value="MFS_trans_sf"/>
</dbReference>
<evidence type="ECO:0000313" key="8">
    <source>
        <dbReference type="EMBL" id="TPW35660.1"/>
    </source>
</evidence>
<feature type="transmembrane region" description="Helical" evidence="7">
    <location>
        <begin position="75"/>
        <end position="102"/>
    </location>
</feature>
<evidence type="ECO:0000256" key="3">
    <source>
        <dbReference type="ARBA" id="ARBA00022475"/>
    </source>
</evidence>
<feature type="transmembrane region" description="Helical" evidence="7">
    <location>
        <begin position="206"/>
        <end position="225"/>
    </location>
</feature>
<accession>A0A506UQP4</accession>
<dbReference type="Pfam" id="PF07690">
    <property type="entry name" value="MFS_1"/>
    <property type="match status" value="1"/>
</dbReference>
<keyword evidence="4 7" id="KW-0812">Transmembrane</keyword>
<dbReference type="RefSeq" id="WP_165600139.1">
    <property type="nucleotide sequence ID" value="NZ_SORZ01000001.1"/>
</dbReference>
<evidence type="ECO:0000313" key="9">
    <source>
        <dbReference type="Proteomes" id="UP000315037"/>
    </source>
</evidence>
<name>A0A506UQP4_9PROT</name>
<dbReference type="AlphaFoldDB" id="A0A506UQP4"/>
<dbReference type="SUPFAM" id="SSF103473">
    <property type="entry name" value="MFS general substrate transporter"/>
    <property type="match status" value="1"/>
</dbReference>
<evidence type="ECO:0000256" key="1">
    <source>
        <dbReference type="ARBA" id="ARBA00004651"/>
    </source>
</evidence>
<feature type="transmembrane region" description="Helical" evidence="7">
    <location>
        <begin position="180"/>
        <end position="200"/>
    </location>
</feature>
<keyword evidence="6 7" id="KW-0472">Membrane</keyword>
<dbReference type="InterPro" id="IPR018456">
    <property type="entry name" value="PTR2_symporter_CS"/>
</dbReference>
<dbReference type="EMBL" id="SORZ01000001">
    <property type="protein sequence ID" value="TPW35660.1"/>
    <property type="molecule type" value="Genomic_DNA"/>
</dbReference>
<organism evidence="8 9">
    <name type="scientific">Oecophyllibacter saccharovorans</name>
    <dbReference type="NCBI Taxonomy" id="2558360"/>
    <lineage>
        <taxon>Bacteria</taxon>
        <taxon>Pseudomonadati</taxon>
        <taxon>Pseudomonadota</taxon>
        <taxon>Alphaproteobacteria</taxon>
        <taxon>Acetobacterales</taxon>
        <taxon>Acetobacteraceae</taxon>
        <taxon>Oecophyllibacter</taxon>
    </lineage>
</organism>
<keyword evidence="9" id="KW-1185">Reference proteome</keyword>
<evidence type="ECO:0000256" key="6">
    <source>
        <dbReference type="ARBA" id="ARBA00023136"/>
    </source>
</evidence>
<sequence length="469" mass="51071">MTDVIPNAPFPGQEALPRPVEFLGQPRGLWVLVITEAWIAFSLYGMLALLVLYLRDYVLQPAHVTHVIGLRPLLAIVHSLYSPVGIAAMAAAFMGLFTALIYGLPILGSWLADRVLGRTRTILLGSALMTLGHFLISFEAWFAIALGLLLVGNGCCGSMKAQVGSLYAAEDPRRADAYQLYSLGVQIAVIISPLLCSALASQNRHWGFMAAGLGMAAGLACYFFGQRWLPQDKPAGAAKAGTDNRKNGLSVPERKRIWLLIFLTGVFAIGALPNEEIFDGYLLWGGDHYQKTILGIPFSVSALLSLDGLISTITGVAVLWFWRFYERKRAPVSEIVKITIGSVIIMFGPLALALASWLYPQPHGISLWWGILFHTINDIGFAMVLAIGMALFSRLAPASVNTVLVSLFTLHLFIANLLIGKLASLITTMPPVIFWLVHAGFAFIAALVFLACAYFFRSLLALKPIPQEN</sequence>
<keyword evidence="2" id="KW-0813">Transport</keyword>
<dbReference type="InterPro" id="IPR050171">
    <property type="entry name" value="MFS_Transporters"/>
</dbReference>
<proteinExistence type="predicted"/>
<evidence type="ECO:0000256" key="4">
    <source>
        <dbReference type="ARBA" id="ARBA00022692"/>
    </source>
</evidence>
<dbReference type="GO" id="GO:0005886">
    <property type="term" value="C:plasma membrane"/>
    <property type="evidence" value="ECO:0007669"/>
    <property type="project" value="UniProtKB-SubCell"/>
</dbReference>
<feature type="transmembrane region" description="Helical" evidence="7">
    <location>
        <begin position="432"/>
        <end position="456"/>
    </location>
</feature>
<gene>
    <name evidence="8" type="ORF">E3202_01455</name>
</gene>